<protein>
    <submittedName>
        <fullName evidence="4">Phosphotriesterase-related protein</fullName>
    </submittedName>
</protein>
<dbReference type="InterPro" id="IPR001559">
    <property type="entry name" value="Phosphotriesterase"/>
</dbReference>
<name>A0ABS2PH18_9BACL</name>
<dbReference type="InterPro" id="IPR032466">
    <property type="entry name" value="Metal_Hydrolase"/>
</dbReference>
<feature type="modified residue" description="N6-carboxylysine" evidence="3">
    <location>
        <position position="145"/>
    </location>
</feature>
<comment type="caution">
    <text evidence="4">The sequence shown here is derived from an EMBL/GenBank/DDBJ whole genome shotgun (WGS) entry which is preliminary data.</text>
</comment>
<keyword evidence="1" id="KW-0479">Metal-binding</keyword>
<keyword evidence="5" id="KW-1185">Reference proteome</keyword>
<dbReference type="EMBL" id="JAFBEC010000015">
    <property type="protein sequence ID" value="MBM7634631.1"/>
    <property type="molecule type" value="Genomic_DNA"/>
</dbReference>
<evidence type="ECO:0000256" key="2">
    <source>
        <dbReference type="ARBA" id="ARBA00022801"/>
    </source>
</evidence>
<dbReference type="CDD" id="cd00530">
    <property type="entry name" value="PTE"/>
    <property type="match status" value="1"/>
</dbReference>
<evidence type="ECO:0000313" key="4">
    <source>
        <dbReference type="EMBL" id="MBM7634631.1"/>
    </source>
</evidence>
<dbReference type="RefSeq" id="WP_204699448.1">
    <property type="nucleotide sequence ID" value="NZ_JAFBEC010000015.1"/>
</dbReference>
<accession>A0ABS2PH18</accession>
<reference evidence="4 5" key="1">
    <citation type="submission" date="2021-01" db="EMBL/GenBank/DDBJ databases">
        <title>Genomic Encyclopedia of Type Strains, Phase IV (KMG-IV): sequencing the most valuable type-strain genomes for metagenomic binning, comparative biology and taxonomic classification.</title>
        <authorList>
            <person name="Goeker M."/>
        </authorList>
    </citation>
    <scope>NUCLEOTIDE SEQUENCE [LARGE SCALE GENOMIC DNA]</scope>
    <source>
        <strain evidence="4 5">DSM 25540</strain>
    </source>
</reference>
<proteinExistence type="inferred from homology"/>
<keyword evidence="2" id="KW-0378">Hydrolase</keyword>
<evidence type="ECO:0000313" key="5">
    <source>
        <dbReference type="Proteomes" id="UP000741863"/>
    </source>
</evidence>
<dbReference type="SUPFAM" id="SSF51556">
    <property type="entry name" value="Metallo-dependent hydrolases"/>
    <property type="match status" value="1"/>
</dbReference>
<dbReference type="PROSITE" id="PS51347">
    <property type="entry name" value="PHOSPHOTRIESTERASE_2"/>
    <property type="match status" value="1"/>
</dbReference>
<gene>
    <name evidence="4" type="ORF">JOD17_003754</name>
</gene>
<dbReference type="PANTHER" id="PTHR10819:SF3">
    <property type="entry name" value="PHOSPHOTRIESTERASE-RELATED PROTEIN"/>
    <property type="match status" value="1"/>
</dbReference>
<dbReference type="PANTHER" id="PTHR10819">
    <property type="entry name" value="PHOSPHOTRIESTERASE-RELATED"/>
    <property type="match status" value="1"/>
</dbReference>
<dbReference type="PIRSF" id="PIRSF016839">
    <property type="entry name" value="PhP"/>
    <property type="match status" value="1"/>
</dbReference>
<dbReference type="Pfam" id="PF02126">
    <property type="entry name" value="PTE"/>
    <property type="match status" value="1"/>
</dbReference>
<evidence type="ECO:0000256" key="3">
    <source>
        <dbReference type="PROSITE-ProRule" id="PRU00679"/>
    </source>
</evidence>
<evidence type="ECO:0000256" key="1">
    <source>
        <dbReference type="ARBA" id="ARBA00022723"/>
    </source>
</evidence>
<sequence>MNSHVETVTGRLAIGDLGKTMMHEHFIFGYPGFEGDVTLGRYDREEALRVGIEVCEKLQQFGVNTVVDPTPNDCGRDPEMLKEISLRTGMNIVCASGYYYEGEGAPAYFKARVGLSNAEEEIYEMFYKEVTDGIAGTGIKPGVIKVGSSRSVITEYEQMFFRQAARIQKETGIPIMTHTQEGTMGYEQIELLVAHGADPAKIVIGHMDGTTNIRDHLRVLERGVTIGFDRFGLEGLVGTPRDEERKATLLGLLAMGYEDQIILSHDTVNYWRGRPFPESDFMMKVLEKWHVGHLFEKILPDLQQSGVTDKTLNQIFTGNPSRVFKGQPISVKPL</sequence>
<dbReference type="Gene3D" id="3.20.20.140">
    <property type="entry name" value="Metal-dependent hydrolases"/>
    <property type="match status" value="1"/>
</dbReference>
<organism evidence="4 5">
    <name type="scientific">Geomicrobium sediminis</name>
    <dbReference type="NCBI Taxonomy" id="1347788"/>
    <lineage>
        <taxon>Bacteria</taxon>
        <taxon>Bacillati</taxon>
        <taxon>Bacillota</taxon>
        <taxon>Bacilli</taxon>
        <taxon>Bacillales</taxon>
        <taxon>Geomicrobium</taxon>
    </lineage>
</organism>
<comment type="similarity">
    <text evidence="3">Belongs to the metallo-dependent hydrolases superfamily. Phosphotriesterase family.</text>
</comment>
<dbReference type="Proteomes" id="UP000741863">
    <property type="component" value="Unassembled WGS sequence"/>
</dbReference>